<proteinExistence type="predicted"/>
<name>A0ABS3Y407_9ACTN</name>
<organism evidence="2 3">
    <name type="scientific">Streptomyces smyrnaeus</name>
    <dbReference type="NCBI Taxonomy" id="1387713"/>
    <lineage>
        <taxon>Bacteria</taxon>
        <taxon>Bacillati</taxon>
        <taxon>Actinomycetota</taxon>
        <taxon>Actinomycetes</taxon>
        <taxon>Kitasatosporales</taxon>
        <taxon>Streptomycetaceae</taxon>
        <taxon>Streptomyces</taxon>
    </lineage>
</organism>
<evidence type="ECO:0000313" key="2">
    <source>
        <dbReference type="EMBL" id="MBO8202383.1"/>
    </source>
</evidence>
<protein>
    <recommendedName>
        <fullName evidence="4">Flp family type IVb pilin</fullName>
    </recommendedName>
</protein>
<accession>A0ABS3Y407</accession>
<sequence length="71" mass="7209">MSNATRGRVRARLALLRGHTRGRPGDRGANSIEYAGIVILVAGIILAIRALGLDSMISGAIANAVSAVLGG</sequence>
<comment type="caution">
    <text evidence="2">The sequence shown here is derived from an EMBL/GenBank/DDBJ whole genome shotgun (WGS) entry which is preliminary data.</text>
</comment>
<dbReference type="EMBL" id="JAFFZM010000023">
    <property type="protein sequence ID" value="MBO8202383.1"/>
    <property type="molecule type" value="Genomic_DNA"/>
</dbReference>
<keyword evidence="3" id="KW-1185">Reference proteome</keyword>
<reference evidence="2 3" key="1">
    <citation type="submission" date="2021-02" db="EMBL/GenBank/DDBJ databases">
        <title>Streptomyces spirodelae sp. nov., isolated from duckweed.</title>
        <authorList>
            <person name="Saimee Y."/>
            <person name="Duangmal K."/>
        </authorList>
    </citation>
    <scope>NUCLEOTIDE SEQUENCE [LARGE SCALE GENOMIC DNA]</scope>
    <source>
        <strain evidence="2 3">DSM 42105</strain>
    </source>
</reference>
<keyword evidence="1" id="KW-0812">Transmembrane</keyword>
<dbReference type="Proteomes" id="UP000721954">
    <property type="component" value="Unassembled WGS sequence"/>
</dbReference>
<evidence type="ECO:0000313" key="3">
    <source>
        <dbReference type="Proteomes" id="UP000721954"/>
    </source>
</evidence>
<keyword evidence="1" id="KW-1133">Transmembrane helix</keyword>
<evidence type="ECO:0008006" key="4">
    <source>
        <dbReference type="Google" id="ProtNLM"/>
    </source>
</evidence>
<dbReference type="RefSeq" id="WP_099883690.1">
    <property type="nucleotide sequence ID" value="NZ_JAFFZM010000023.1"/>
</dbReference>
<gene>
    <name evidence="2" type="ORF">JW613_29470</name>
</gene>
<dbReference type="GeneID" id="96262748"/>
<keyword evidence="1" id="KW-0472">Membrane</keyword>
<evidence type="ECO:0000256" key="1">
    <source>
        <dbReference type="SAM" id="Phobius"/>
    </source>
</evidence>
<feature type="transmembrane region" description="Helical" evidence="1">
    <location>
        <begin position="34"/>
        <end position="52"/>
    </location>
</feature>